<evidence type="ECO:0000313" key="2">
    <source>
        <dbReference type="EMBL" id="CAG8596918.1"/>
    </source>
</evidence>
<keyword evidence="3" id="KW-1185">Reference proteome</keyword>
<evidence type="ECO:0000256" key="1">
    <source>
        <dbReference type="SAM" id="MobiDB-lite"/>
    </source>
</evidence>
<gene>
    <name evidence="2" type="ORF">AGERDE_LOCUS8896</name>
</gene>
<name>A0A9N9CAL8_9GLOM</name>
<accession>A0A9N9CAL8</accession>
<dbReference type="AlphaFoldDB" id="A0A9N9CAL8"/>
<feature type="compositionally biased region" description="Low complexity" evidence="1">
    <location>
        <begin position="44"/>
        <end position="56"/>
    </location>
</feature>
<evidence type="ECO:0000313" key="3">
    <source>
        <dbReference type="Proteomes" id="UP000789831"/>
    </source>
</evidence>
<dbReference type="EMBL" id="CAJVPL010002030">
    <property type="protein sequence ID" value="CAG8596918.1"/>
    <property type="molecule type" value="Genomic_DNA"/>
</dbReference>
<organism evidence="2 3">
    <name type="scientific">Ambispora gerdemannii</name>
    <dbReference type="NCBI Taxonomy" id="144530"/>
    <lineage>
        <taxon>Eukaryota</taxon>
        <taxon>Fungi</taxon>
        <taxon>Fungi incertae sedis</taxon>
        <taxon>Mucoromycota</taxon>
        <taxon>Glomeromycotina</taxon>
        <taxon>Glomeromycetes</taxon>
        <taxon>Archaeosporales</taxon>
        <taxon>Ambisporaceae</taxon>
        <taxon>Ambispora</taxon>
    </lineage>
</organism>
<comment type="caution">
    <text evidence="2">The sequence shown here is derived from an EMBL/GenBank/DDBJ whole genome shotgun (WGS) entry which is preliminary data.</text>
</comment>
<dbReference type="Proteomes" id="UP000789831">
    <property type="component" value="Unassembled WGS sequence"/>
</dbReference>
<proteinExistence type="predicted"/>
<sequence length="85" mass="9792">MIKKVLQSKIMRRNDGNNYLRPRERQNYESRGHLPKRVCGGRGRSNSTNNDRSNNSAPQKHGHPPKNFTVQDTLNQQILLVKLAL</sequence>
<feature type="compositionally biased region" description="Basic and acidic residues" evidence="1">
    <location>
        <begin position="21"/>
        <end position="32"/>
    </location>
</feature>
<feature type="region of interest" description="Disordered" evidence="1">
    <location>
        <begin position="1"/>
        <end position="71"/>
    </location>
</feature>
<reference evidence="2" key="1">
    <citation type="submission" date="2021-06" db="EMBL/GenBank/DDBJ databases">
        <authorList>
            <person name="Kallberg Y."/>
            <person name="Tangrot J."/>
            <person name="Rosling A."/>
        </authorList>
    </citation>
    <scope>NUCLEOTIDE SEQUENCE</scope>
    <source>
        <strain evidence="2">MT106</strain>
    </source>
</reference>
<protein>
    <submittedName>
        <fullName evidence="2">2380_t:CDS:1</fullName>
    </submittedName>
</protein>